<gene>
    <name evidence="2" type="ORF">IW256_000018</name>
</gene>
<dbReference type="EMBL" id="JADOUA010000001">
    <property type="protein sequence ID" value="MBG6085905.1"/>
    <property type="molecule type" value="Genomic_DNA"/>
</dbReference>
<organism evidence="2 3">
    <name type="scientific">Actinomadura viridis</name>
    <dbReference type="NCBI Taxonomy" id="58110"/>
    <lineage>
        <taxon>Bacteria</taxon>
        <taxon>Bacillati</taxon>
        <taxon>Actinomycetota</taxon>
        <taxon>Actinomycetes</taxon>
        <taxon>Streptosporangiales</taxon>
        <taxon>Thermomonosporaceae</taxon>
        <taxon>Actinomadura</taxon>
    </lineage>
</organism>
<reference evidence="2" key="1">
    <citation type="submission" date="2020-11" db="EMBL/GenBank/DDBJ databases">
        <title>Sequencing the genomes of 1000 actinobacteria strains.</title>
        <authorList>
            <person name="Klenk H.-P."/>
        </authorList>
    </citation>
    <scope>NUCLEOTIDE SEQUENCE</scope>
    <source>
        <strain evidence="2">DSM 43175</strain>
    </source>
</reference>
<feature type="region of interest" description="Disordered" evidence="1">
    <location>
        <begin position="1"/>
        <end position="37"/>
    </location>
</feature>
<dbReference type="InterPro" id="IPR020955">
    <property type="entry name" value="Uncharacterised_Atu4866"/>
</dbReference>
<sequence length="111" mass="12126">MRDIASPALTSAGCGEDHESGAVPGRQAPEASTPHPYVGMWVTDDGFIRQELLPNGRYEEERGGRERAYTGNYTVSGNRIDYSDDTGFTADGTFVDADTLHHAGFVMRRES</sequence>
<name>A0A931DFH2_9ACTN</name>
<accession>A0A931DFH2</accession>
<dbReference type="InterPro" id="IPR038646">
    <property type="entry name" value="Atu4866-like_sf"/>
</dbReference>
<dbReference type="Gene3D" id="2.40.128.290">
    <property type="entry name" value="Uncharacterised protein Atu4866, PF11512"/>
    <property type="match status" value="1"/>
</dbReference>
<evidence type="ECO:0000256" key="1">
    <source>
        <dbReference type="SAM" id="MobiDB-lite"/>
    </source>
</evidence>
<proteinExistence type="predicted"/>
<dbReference type="Pfam" id="PF11512">
    <property type="entry name" value="Atu4866"/>
    <property type="match status" value="1"/>
</dbReference>
<evidence type="ECO:0000313" key="2">
    <source>
        <dbReference type="EMBL" id="MBG6085905.1"/>
    </source>
</evidence>
<dbReference type="AlphaFoldDB" id="A0A931DFH2"/>
<dbReference type="RefSeq" id="WP_307828679.1">
    <property type="nucleotide sequence ID" value="NZ_BAABES010000014.1"/>
</dbReference>
<dbReference type="Proteomes" id="UP000614047">
    <property type="component" value="Unassembled WGS sequence"/>
</dbReference>
<comment type="caution">
    <text evidence="2">The sequence shown here is derived from an EMBL/GenBank/DDBJ whole genome shotgun (WGS) entry which is preliminary data.</text>
</comment>
<evidence type="ECO:0000313" key="3">
    <source>
        <dbReference type="Proteomes" id="UP000614047"/>
    </source>
</evidence>
<protein>
    <submittedName>
        <fullName evidence="2">Uncharacterized protein</fullName>
    </submittedName>
</protein>
<keyword evidence="3" id="KW-1185">Reference proteome</keyword>